<dbReference type="Proteomes" id="UP001501490">
    <property type="component" value="Unassembled WGS sequence"/>
</dbReference>
<proteinExistence type="inferred from homology"/>
<evidence type="ECO:0000313" key="8">
    <source>
        <dbReference type="EMBL" id="GAA3609017.1"/>
    </source>
</evidence>
<keyword evidence="9" id="KW-1185">Reference proteome</keyword>
<dbReference type="InterPro" id="IPR006156">
    <property type="entry name" value="Dihydroneopterin_aldolase"/>
</dbReference>
<evidence type="ECO:0000256" key="1">
    <source>
        <dbReference type="ARBA" id="ARBA00001353"/>
    </source>
</evidence>
<dbReference type="InterPro" id="IPR043133">
    <property type="entry name" value="GTP-CH-I_C/QueF"/>
</dbReference>
<evidence type="ECO:0000256" key="3">
    <source>
        <dbReference type="ARBA" id="ARBA00005708"/>
    </source>
</evidence>
<evidence type="ECO:0000256" key="2">
    <source>
        <dbReference type="ARBA" id="ARBA00005013"/>
    </source>
</evidence>
<name>A0ABP6ZM42_9ACTN</name>
<dbReference type="EMBL" id="BAABAB010000006">
    <property type="protein sequence ID" value="GAA3609017.1"/>
    <property type="molecule type" value="Genomic_DNA"/>
</dbReference>
<comment type="similarity">
    <text evidence="3 6">Belongs to the DHNA family.</text>
</comment>
<comment type="function">
    <text evidence="6">Catalyzes the conversion of 7,8-dihydroneopterin to 6-hydroxymethyl-7,8-dihydropterin.</text>
</comment>
<dbReference type="PANTHER" id="PTHR42844:SF1">
    <property type="entry name" value="DIHYDRONEOPTERIN ALDOLASE 1-RELATED"/>
    <property type="match status" value="1"/>
</dbReference>
<gene>
    <name evidence="8" type="primary">folB</name>
    <name evidence="8" type="ORF">GCM10022236_08320</name>
</gene>
<dbReference type="EC" id="4.1.2.25" evidence="6"/>
<evidence type="ECO:0000259" key="7">
    <source>
        <dbReference type="SMART" id="SM00905"/>
    </source>
</evidence>
<feature type="domain" description="Dihydroneopterin aldolase/epimerase" evidence="7">
    <location>
        <begin position="19"/>
        <end position="131"/>
    </location>
</feature>
<dbReference type="Pfam" id="PF02152">
    <property type="entry name" value="FolB"/>
    <property type="match status" value="1"/>
</dbReference>
<comment type="catalytic activity">
    <reaction evidence="1 6">
        <text>7,8-dihydroneopterin = 6-hydroxymethyl-7,8-dihydropterin + glycolaldehyde</text>
        <dbReference type="Rhea" id="RHEA:10540"/>
        <dbReference type="ChEBI" id="CHEBI:17001"/>
        <dbReference type="ChEBI" id="CHEBI:17071"/>
        <dbReference type="ChEBI" id="CHEBI:44841"/>
        <dbReference type="EC" id="4.1.2.25"/>
    </reaction>
</comment>
<evidence type="ECO:0000256" key="6">
    <source>
        <dbReference type="RuleBase" id="RU362079"/>
    </source>
</evidence>
<accession>A0ABP6ZM42</accession>
<reference evidence="9" key="1">
    <citation type="journal article" date="2019" name="Int. J. Syst. Evol. Microbiol.">
        <title>The Global Catalogue of Microorganisms (GCM) 10K type strain sequencing project: providing services to taxonomists for standard genome sequencing and annotation.</title>
        <authorList>
            <consortium name="The Broad Institute Genomics Platform"/>
            <consortium name="The Broad Institute Genome Sequencing Center for Infectious Disease"/>
            <person name="Wu L."/>
            <person name="Ma J."/>
        </authorList>
    </citation>
    <scope>NUCLEOTIDE SEQUENCE [LARGE SCALE GENOMIC DNA]</scope>
    <source>
        <strain evidence="9">JCM 16929</strain>
    </source>
</reference>
<evidence type="ECO:0000256" key="5">
    <source>
        <dbReference type="ARBA" id="ARBA00023239"/>
    </source>
</evidence>
<keyword evidence="5 6" id="KW-0456">Lyase</keyword>
<dbReference type="Gene3D" id="3.30.1130.10">
    <property type="match status" value="1"/>
</dbReference>
<dbReference type="SUPFAM" id="SSF55620">
    <property type="entry name" value="Tetrahydrobiopterin biosynthesis enzymes-like"/>
    <property type="match status" value="1"/>
</dbReference>
<evidence type="ECO:0000313" key="9">
    <source>
        <dbReference type="Proteomes" id="UP001501490"/>
    </source>
</evidence>
<sequence>MVSSAPADARATRTVGGRIAVSGITARGYHGVFEHERVEGQDFVVDVVLDLDLATAAVSDDLADTVDYGGLAAAVAADIEAEPLNLIEALAARIADTCLRLERVTTASVTVHKPQAPMPVSVADVAVTLVRTRSGEPSDDSSRDGETA</sequence>
<dbReference type="InterPro" id="IPR006157">
    <property type="entry name" value="FolB_dom"/>
</dbReference>
<comment type="caution">
    <text evidence="8">The sequence shown here is derived from an EMBL/GenBank/DDBJ whole genome shotgun (WGS) entry which is preliminary data.</text>
</comment>
<organism evidence="8 9">
    <name type="scientific">Microlunatus ginsengisoli</name>
    <dbReference type="NCBI Taxonomy" id="363863"/>
    <lineage>
        <taxon>Bacteria</taxon>
        <taxon>Bacillati</taxon>
        <taxon>Actinomycetota</taxon>
        <taxon>Actinomycetes</taxon>
        <taxon>Propionibacteriales</taxon>
        <taxon>Propionibacteriaceae</taxon>
        <taxon>Microlunatus</taxon>
    </lineage>
</organism>
<keyword evidence="4 6" id="KW-0289">Folate biosynthesis</keyword>
<comment type="pathway">
    <text evidence="2 6">Cofactor biosynthesis; tetrahydrofolate biosynthesis; 2-amino-4-hydroxy-6-hydroxymethyl-7,8-dihydropteridine diphosphate from 7,8-dihydroneopterin triphosphate: step 3/4.</text>
</comment>
<evidence type="ECO:0000256" key="4">
    <source>
        <dbReference type="ARBA" id="ARBA00022909"/>
    </source>
</evidence>
<protein>
    <recommendedName>
        <fullName evidence="6">7,8-dihydroneopterin aldolase</fullName>
        <ecNumber evidence="6">4.1.2.25</ecNumber>
    </recommendedName>
</protein>
<dbReference type="SMART" id="SM00905">
    <property type="entry name" value="FolB"/>
    <property type="match status" value="1"/>
</dbReference>
<dbReference type="NCBIfam" id="TIGR00525">
    <property type="entry name" value="folB"/>
    <property type="match status" value="1"/>
</dbReference>
<dbReference type="PANTHER" id="PTHR42844">
    <property type="entry name" value="DIHYDRONEOPTERIN ALDOLASE 1-RELATED"/>
    <property type="match status" value="1"/>
</dbReference>
<dbReference type="NCBIfam" id="TIGR00526">
    <property type="entry name" value="folB_dom"/>
    <property type="match status" value="1"/>
</dbReference>